<evidence type="ECO:0000313" key="1">
    <source>
        <dbReference type="EMBL" id="CEM18157.1"/>
    </source>
</evidence>
<dbReference type="Proteomes" id="UP000041254">
    <property type="component" value="Unassembled WGS sequence"/>
</dbReference>
<protein>
    <submittedName>
        <fullName evidence="1">Uncharacterized protein</fullName>
    </submittedName>
</protein>
<gene>
    <name evidence="1" type="ORF">Vbra_16161</name>
</gene>
<accession>A0A0G4FTG2</accession>
<dbReference type="STRING" id="1169540.A0A0G4FTG2"/>
<dbReference type="InParanoid" id="A0A0G4FTG2"/>
<organism evidence="1 2">
    <name type="scientific">Vitrella brassicaformis (strain CCMP3155)</name>
    <dbReference type="NCBI Taxonomy" id="1169540"/>
    <lineage>
        <taxon>Eukaryota</taxon>
        <taxon>Sar</taxon>
        <taxon>Alveolata</taxon>
        <taxon>Colpodellida</taxon>
        <taxon>Vitrellaceae</taxon>
        <taxon>Vitrella</taxon>
    </lineage>
</organism>
<keyword evidence="2" id="KW-1185">Reference proteome</keyword>
<dbReference type="PhylomeDB" id="A0A0G4FTG2"/>
<dbReference type="AlphaFoldDB" id="A0A0G4FTG2"/>
<dbReference type="VEuPathDB" id="CryptoDB:Vbra_16161"/>
<proteinExistence type="predicted"/>
<sequence>MVSLGSAMFKLGCRRAPQLFGAEFPRSAFTKMYRPRLSPLILQTAHPLGHTLPLTRHCRPPTSRHFPAAAFFATVRCSAEQQTTGQHNSGGKAADDEILFIPTDPGAEPFDHELSLPDVTEADLEGISKGRYGVEYLSEAPSSQQLSYPPEGIVSGSCRRMFINLVCVRRPFEGEASPPPPINVVFVVDTTSVVSYLSRRALAALAGVDEGSDEVPFGLMVSIDGHCRHGAFEYYQSFGTFAHINVLGMWALHTLEWTPIIDWKHEDFILTPYDPQKTMPLTRRAKREQQTTGQHNSGGKAADDEILFIPTDPGAEPFDHELSLPDVTEADLEGISKGRYGVEYLSEAPSSQQLSYPPEGIVSGSCRRMFINLVCVRRPFEGEASPPPPINVVFVVDTTSVVSYLSRRALAALAGVEEDSDEVPFGLMVSIDGHCRHGAFECYQSFGTFAHINVLGMWALHTLEWTPIIDWKHKDFILTPYDPQSQESGGEGGPSYWLTEPDLLRGVWV</sequence>
<dbReference type="EMBL" id="CDMY01000499">
    <property type="protein sequence ID" value="CEM18157.1"/>
    <property type="molecule type" value="Genomic_DNA"/>
</dbReference>
<name>A0A0G4FTG2_VITBC</name>
<evidence type="ECO:0000313" key="2">
    <source>
        <dbReference type="Proteomes" id="UP000041254"/>
    </source>
</evidence>
<reference evidence="1 2" key="1">
    <citation type="submission" date="2014-11" db="EMBL/GenBank/DDBJ databases">
        <authorList>
            <person name="Zhu J."/>
            <person name="Qi W."/>
            <person name="Song R."/>
        </authorList>
    </citation>
    <scope>NUCLEOTIDE SEQUENCE [LARGE SCALE GENOMIC DNA]</scope>
</reference>